<dbReference type="PANTHER" id="PTHR43798">
    <property type="entry name" value="MONOACYLGLYCEROL LIPASE"/>
    <property type="match status" value="1"/>
</dbReference>
<dbReference type="Gene3D" id="3.40.50.1820">
    <property type="entry name" value="alpha/beta hydrolase"/>
    <property type="match status" value="1"/>
</dbReference>
<proteinExistence type="predicted"/>
<name>B1C7V5_9FIRM</name>
<dbReference type="Proteomes" id="UP000005178">
    <property type="component" value="Unassembled WGS sequence"/>
</dbReference>
<dbReference type="EMBL" id="ABIL02000005">
    <property type="protein sequence ID" value="EDS73092.1"/>
    <property type="molecule type" value="Genomic_DNA"/>
</dbReference>
<evidence type="ECO:0000259" key="1">
    <source>
        <dbReference type="Pfam" id="PF00561"/>
    </source>
</evidence>
<sequence length="288" mass="32568">MKSIYKTKEGKKKCLELYDRQLKKIGAPYEDIYVDTSFGRTHLIRTGNKAGKPLLVFHGGNSTTAYNLLLCKFLLDDFDIYAVDIIGHPGKSDEISLSSRGYSYGKWASEVIDKIGFRNIMCYGGSFGGGVLAKLMCISPEKVERCVLEVPSGINNAFPISSAKMMIPLIKYIITKNEDFIIKTAMYMTNGEDIIDEDTKDILKDSFDNVKTKVAMPSNTDKNRMNKFKAPAFVLAGEYDCLFPAKRVIKRAKEIIPNVRTYELRGRGHMHILTNKEKQMIIDFLKEL</sequence>
<dbReference type="InterPro" id="IPR029058">
    <property type="entry name" value="AB_hydrolase_fold"/>
</dbReference>
<dbReference type="OrthoDB" id="5513277at2"/>
<organism evidence="2 3">
    <name type="scientific">Anaerofustis stercorihominis DSM 17244</name>
    <dbReference type="NCBI Taxonomy" id="445971"/>
    <lineage>
        <taxon>Bacteria</taxon>
        <taxon>Bacillati</taxon>
        <taxon>Bacillota</taxon>
        <taxon>Clostridia</taxon>
        <taxon>Eubacteriales</taxon>
        <taxon>Eubacteriaceae</taxon>
        <taxon>Anaerofustis</taxon>
    </lineage>
</organism>
<dbReference type="GeneID" id="97999693"/>
<dbReference type="GO" id="GO:0016020">
    <property type="term" value="C:membrane"/>
    <property type="evidence" value="ECO:0007669"/>
    <property type="project" value="TreeGrafter"/>
</dbReference>
<dbReference type="SUPFAM" id="SSF53474">
    <property type="entry name" value="alpha/beta-Hydrolases"/>
    <property type="match status" value="1"/>
</dbReference>
<evidence type="ECO:0000313" key="2">
    <source>
        <dbReference type="EMBL" id="EDS73092.1"/>
    </source>
</evidence>
<dbReference type="Pfam" id="PF00561">
    <property type="entry name" value="Abhydrolase_1"/>
    <property type="match status" value="1"/>
</dbReference>
<feature type="domain" description="AB hydrolase-1" evidence="1">
    <location>
        <begin position="52"/>
        <end position="166"/>
    </location>
</feature>
<reference evidence="2" key="2">
    <citation type="submission" date="2013-08" db="EMBL/GenBank/DDBJ databases">
        <title>Draft genome sequence of Anaerofustis stercorihominis (DSM 17244).</title>
        <authorList>
            <person name="Sudarsanam P."/>
            <person name="Ley R."/>
            <person name="Guruge J."/>
            <person name="Turnbaugh P.J."/>
            <person name="Mahowald M."/>
            <person name="Liep D."/>
            <person name="Gordon J."/>
        </authorList>
    </citation>
    <scope>NUCLEOTIDE SEQUENCE</scope>
    <source>
        <strain evidence="2">DSM 17244</strain>
    </source>
</reference>
<evidence type="ECO:0000313" key="3">
    <source>
        <dbReference type="Proteomes" id="UP000005178"/>
    </source>
</evidence>
<dbReference type="AlphaFoldDB" id="B1C7V5"/>
<keyword evidence="3" id="KW-1185">Reference proteome</keyword>
<dbReference type="InterPro" id="IPR000073">
    <property type="entry name" value="AB_hydrolase_1"/>
</dbReference>
<reference evidence="2" key="1">
    <citation type="submission" date="2008-01" db="EMBL/GenBank/DDBJ databases">
        <authorList>
            <person name="Fulton L."/>
            <person name="Clifton S."/>
            <person name="Fulton B."/>
            <person name="Xu J."/>
            <person name="Minx P."/>
            <person name="Pepin K.H."/>
            <person name="Johnson M."/>
            <person name="Thiruvilangam P."/>
            <person name="Bhonagiri V."/>
            <person name="Nash W.E."/>
            <person name="Mardis E.R."/>
            <person name="Wilson R.K."/>
        </authorList>
    </citation>
    <scope>NUCLEOTIDE SEQUENCE [LARGE SCALE GENOMIC DNA]</scope>
    <source>
        <strain evidence="2">DSM 17244</strain>
    </source>
</reference>
<dbReference type="RefSeq" id="WP_007049256.1">
    <property type="nucleotide sequence ID" value="NZ_DS560015.1"/>
</dbReference>
<protein>
    <recommendedName>
        <fullName evidence="1">AB hydrolase-1 domain-containing protein</fullName>
    </recommendedName>
</protein>
<gene>
    <name evidence="2" type="ORF">ANASTE_00809</name>
</gene>
<comment type="caution">
    <text evidence="2">The sequence shown here is derived from an EMBL/GenBank/DDBJ whole genome shotgun (WGS) entry which is preliminary data.</text>
</comment>
<dbReference type="STRING" id="445971.ANASTE_00809"/>
<dbReference type="InterPro" id="IPR050266">
    <property type="entry name" value="AB_hydrolase_sf"/>
</dbReference>
<dbReference type="PANTHER" id="PTHR43798:SF33">
    <property type="entry name" value="HYDROLASE, PUTATIVE (AFU_ORTHOLOGUE AFUA_2G14860)-RELATED"/>
    <property type="match status" value="1"/>
</dbReference>
<dbReference type="eggNOG" id="COG2267">
    <property type="taxonomic scope" value="Bacteria"/>
</dbReference>
<accession>B1C7V5</accession>
<dbReference type="HOGENOM" id="CLU_020336_27_0_9"/>